<dbReference type="NCBIfam" id="TIGR02118">
    <property type="entry name" value="EthD family reductase"/>
    <property type="match status" value="1"/>
</dbReference>
<proteinExistence type="predicted"/>
<evidence type="ECO:0000256" key="1">
    <source>
        <dbReference type="SAM" id="SignalP"/>
    </source>
</evidence>
<sequence length="144" mass="16658">MKMKIKFLWLTLFCMVLTSCGTNEAKHSTAPETGTYKVAILYPGGENKTFDMDYYENKHMPMMAKLLGDNLRFYEIDKGISGRTGGDRASFVTMGYFYIDDVEEYNEVIARNMDTIRNDIPQYTNIQPIIQISEIRQWKSGHTK</sequence>
<keyword evidence="3" id="KW-1185">Reference proteome</keyword>
<name>A0A3N0DYD3_SINP1</name>
<dbReference type="GO" id="GO:0016491">
    <property type="term" value="F:oxidoreductase activity"/>
    <property type="evidence" value="ECO:0007669"/>
    <property type="project" value="InterPro"/>
</dbReference>
<feature type="signal peptide" evidence="1">
    <location>
        <begin position="1"/>
        <end position="25"/>
    </location>
</feature>
<dbReference type="InterPro" id="IPR009799">
    <property type="entry name" value="EthD_dom"/>
</dbReference>
<dbReference type="PANTHER" id="PTHR40260:SF2">
    <property type="entry name" value="BLR8190 PROTEIN"/>
    <property type="match status" value="1"/>
</dbReference>
<dbReference type="EMBL" id="RJTM01000129">
    <property type="protein sequence ID" value="RNL80620.1"/>
    <property type="molecule type" value="Genomic_DNA"/>
</dbReference>
<evidence type="ECO:0000313" key="2">
    <source>
        <dbReference type="EMBL" id="RNL80620.1"/>
    </source>
</evidence>
<dbReference type="Gene3D" id="3.30.70.100">
    <property type="match status" value="1"/>
</dbReference>
<dbReference type="PROSITE" id="PS51257">
    <property type="entry name" value="PROKAR_LIPOPROTEIN"/>
    <property type="match status" value="1"/>
</dbReference>
<reference evidence="2 3" key="1">
    <citation type="submission" date="2018-10" db="EMBL/GenBank/DDBJ databases">
        <title>Sinomicrobium pectinilyticum sp. nov., a pectinase-producing bacterium isolated from alkaline and saline soil, and emended description of the genus Sinomicrobium.</title>
        <authorList>
            <person name="Cheng B."/>
            <person name="Li C."/>
            <person name="Lai Q."/>
            <person name="Du M."/>
            <person name="Shao Z."/>
            <person name="Xu P."/>
            <person name="Yang C."/>
        </authorList>
    </citation>
    <scope>NUCLEOTIDE SEQUENCE [LARGE SCALE GENOMIC DNA]</scope>
    <source>
        <strain evidence="2 3">5DNS001</strain>
    </source>
</reference>
<accession>A0A3N0DYD3</accession>
<organism evidence="2 3">
    <name type="scientific">Sinomicrobium pectinilyticum</name>
    <dbReference type="NCBI Taxonomy" id="1084421"/>
    <lineage>
        <taxon>Bacteria</taxon>
        <taxon>Pseudomonadati</taxon>
        <taxon>Bacteroidota</taxon>
        <taxon>Flavobacteriia</taxon>
        <taxon>Flavobacteriales</taxon>
        <taxon>Flavobacteriaceae</taxon>
        <taxon>Sinomicrobium</taxon>
    </lineage>
</organism>
<dbReference type="AlphaFoldDB" id="A0A3N0DYD3"/>
<dbReference type="OrthoDB" id="5343971at2"/>
<protein>
    <submittedName>
        <fullName evidence="2">EthD family reductase</fullName>
    </submittedName>
</protein>
<evidence type="ECO:0000313" key="3">
    <source>
        <dbReference type="Proteomes" id="UP000267469"/>
    </source>
</evidence>
<keyword evidence="1" id="KW-0732">Signal</keyword>
<dbReference type="PANTHER" id="PTHR40260">
    <property type="entry name" value="BLR8190 PROTEIN"/>
    <property type="match status" value="1"/>
</dbReference>
<comment type="caution">
    <text evidence="2">The sequence shown here is derived from an EMBL/GenBank/DDBJ whole genome shotgun (WGS) entry which is preliminary data.</text>
</comment>
<gene>
    <name evidence="2" type="ORF">ED312_19215</name>
</gene>
<dbReference type="SUPFAM" id="SSF54909">
    <property type="entry name" value="Dimeric alpha+beta barrel"/>
    <property type="match status" value="1"/>
</dbReference>
<dbReference type="InterPro" id="IPR011008">
    <property type="entry name" value="Dimeric_a/b-barrel"/>
</dbReference>
<dbReference type="RefSeq" id="WP_123217655.1">
    <property type="nucleotide sequence ID" value="NZ_RJTM01000129.1"/>
</dbReference>
<dbReference type="Proteomes" id="UP000267469">
    <property type="component" value="Unassembled WGS sequence"/>
</dbReference>
<feature type="chain" id="PRO_5018033318" evidence="1">
    <location>
        <begin position="26"/>
        <end position="144"/>
    </location>
</feature>